<evidence type="ECO:0000313" key="1">
    <source>
        <dbReference type="EMBL" id="PEG30188.1"/>
    </source>
</evidence>
<proteinExistence type="predicted"/>
<dbReference type="OrthoDB" id="9777242at2"/>
<reference evidence="1 2" key="1">
    <citation type="submission" date="2017-10" db="EMBL/GenBank/DDBJ databases">
        <title>Effective Description of Clostridium neonatale sp. nov. linked to necrotizing enterocolitis in neonates and a clarification of species assignable to the genus Clostridium (Prazmowski 1880) emend. Lawson and Rainey 2016.</title>
        <authorList>
            <person name="Bernard K."/>
            <person name="Burdz T."/>
            <person name="Wiebe D."/>
            <person name="Balcewich B."/>
            <person name="Alfa M."/>
            <person name="Bernier A.-M."/>
        </authorList>
    </citation>
    <scope>NUCLEOTIDE SEQUENCE [LARGE SCALE GENOMIC DNA]</scope>
    <source>
        <strain evidence="1 2">LCDC99A005</strain>
    </source>
</reference>
<dbReference type="RefSeq" id="WP_058294363.1">
    <property type="nucleotide sequence ID" value="NZ_CAMRXB010000037.1"/>
</dbReference>
<dbReference type="Proteomes" id="UP000220840">
    <property type="component" value="Unassembled WGS sequence"/>
</dbReference>
<protein>
    <submittedName>
        <fullName evidence="1">Uncharacterized protein</fullName>
    </submittedName>
</protein>
<gene>
    <name evidence="1" type="ORF">CQ394_00195</name>
</gene>
<evidence type="ECO:0000313" key="2">
    <source>
        <dbReference type="Proteomes" id="UP000220840"/>
    </source>
</evidence>
<keyword evidence="2" id="KW-1185">Reference proteome</keyword>
<name>A0A2A7MGE4_9CLOT</name>
<accession>A0A2A7MGE4</accession>
<sequence length="212" mass="25250">MSAFLGKIHYWLFNKILWFENLEDEIVNLAKDEGLNIEKLKMHAEERYGEKLPHKSLEELIDHSNIHGWLQNKIHNAEGRMAFYTKTILENDNLSLTKIENIYKEQGIKAADEVKNEEQDIKNAQDIFTEVNNYILDGMPCDRVNEFIELSDEKVTWKRRVCVHKETWEKEGVDVSIFYSLRNLWIEAFVKNLNNNFRYIFSEDETFSIERI</sequence>
<comment type="caution">
    <text evidence="1">The sequence shown here is derived from an EMBL/GenBank/DDBJ whole genome shotgun (WGS) entry which is preliminary data.</text>
</comment>
<dbReference type="AlphaFoldDB" id="A0A2A7MGE4"/>
<dbReference type="EMBL" id="PDCJ01000001">
    <property type="protein sequence ID" value="PEG30188.1"/>
    <property type="molecule type" value="Genomic_DNA"/>
</dbReference>
<dbReference type="STRING" id="137838.GCA_001458595_01474"/>
<organism evidence="1 2">
    <name type="scientific">Clostridium neonatale</name>
    <dbReference type="NCBI Taxonomy" id="137838"/>
    <lineage>
        <taxon>Bacteria</taxon>
        <taxon>Bacillati</taxon>
        <taxon>Bacillota</taxon>
        <taxon>Clostridia</taxon>
        <taxon>Eubacteriales</taxon>
        <taxon>Clostridiaceae</taxon>
        <taxon>Clostridium</taxon>
    </lineage>
</organism>